<evidence type="ECO:0000256" key="3">
    <source>
        <dbReference type="ARBA" id="ARBA00022801"/>
    </source>
</evidence>
<dbReference type="EC" id="3.1.3.48" evidence="2"/>
<dbReference type="PANTHER" id="PTHR19134:SF540">
    <property type="entry name" value="TYROSINE-PROTEIN PHOSPHATASE 99A"/>
    <property type="match status" value="1"/>
</dbReference>
<dbReference type="GO" id="GO:0004725">
    <property type="term" value="F:protein tyrosine phosphatase activity"/>
    <property type="evidence" value="ECO:0000318"/>
    <property type="project" value="GO_Central"/>
</dbReference>
<accession>H2XV03</accession>
<keyword evidence="8" id="KW-1185">Reference proteome</keyword>
<dbReference type="EMBL" id="EAAA01001587">
    <property type="status" value="NOT_ANNOTATED_CDS"/>
    <property type="molecule type" value="Genomic_DNA"/>
</dbReference>
<dbReference type="SMART" id="SM00404">
    <property type="entry name" value="PTPc_motif"/>
    <property type="match status" value="2"/>
</dbReference>
<dbReference type="PRINTS" id="PR00700">
    <property type="entry name" value="PRTYPHPHTASE"/>
</dbReference>
<name>H2XV03_CIOIN</name>
<reference evidence="8" key="1">
    <citation type="journal article" date="2002" name="Science">
        <title>The draft genome of Ciona intestinalis: insights into chordate and vertebrate origins.</title>
        <authorList>
            <person name="Dehal P."/>
            <person name="Satou Y."/>
            <person name="Campbell R.K."/>
            <person name="Chapman J."/>
            <person name="Degnan B."/>
            <person name="De Tomaso A."/>
            <person name="Davidson B."/>
            <person name="Di Gregorio A."/>
            <person name="Gelpke M."/>
            <person name="Goodstein D.M."/>
            <person name="Harafuji N."/>
            <person name="Hastings K.E."/>
            <person name="Ho I."/>
            <person name="Hotta K."/>
            <person name="Huang W."/>
            <person name="Kawashima T."/>
            <person name="Lemaire P."/>
            <person name="Martinez D."/>
            <person name="Meinertzhagen I.A."/>
            <person name="Necula S."/>
            <person name="Nonaka M."/>
            <person name="Putnam N."/>
            <person name="Rash S."/>
            <person name="Saiga H."/>
            <person name="Satake M."/>
            <person name="Terry A."/>
            <person name="Yamada L."/>
            <person name="Wang H.G."/>
            <person name="Awazu S."/>
            <person name="Azumi K."/>
            <person name="Boore J."/>
            <person name="Branno M."/>
            <person name="Chin-Bow S."/>
            <person name="DeSantis R."/>
            <person name="Doyle S."/>
            <person name="Francino P."/>
            <person name="Keys D.N."/>
            <person name="Haga S."/>
            <person name="Hayashi H."/>
            <person name="Hino K."/>
            <person name="Imai K.S."/>
            <person name="Inaba K."/>
            <person name="Kano S."/>
            <person name="Kobayashi K."/>
            <person name="Kobayashi M."/>
            <person name="Lee B.I."/>
            <person name="Makabe K.W."/>
            <person name="Manohar C."/>
            <person name="Matassi G."/>
            <person name="Medina M."/>
            <person name="Mochizuki Y."/>
            <person name="Mount S."/>
            <person name="Morishita T."/>
            <person name="Miura S."/>
            <person name="Nakayama A."/>
            <person name="Nishizaka S."/>
            <person name="Nomoto H."/>
            <person name="Ohta F."/>
            <person name="Oishi K."/>
            <person name="Rigoutsos I."/>
            <person name="Sano M."/>
            <person name="Sasaki A."/>
            <person name="Sasakura Y."/>
            <person name="Shoguchi E."/>
            <person name="Shin-i T."/>
            <person name="Spagnuolo A."/>
            <person name="Stainier D."/>
            <person name="Suzuki M.M."/>
            <person name="Tassy O."/>
            <person name="Takatori N."/>
            <person name="Tokuoka M."/>
            <person name="Yagi K."/>
            <person name="Yoshizaki F."/>
            <person name="Wada S."/>
            <person name="Zhang C."/>
            <person name="Hyatt P.D."/>
            <person name="Larimer F."/>
            <person name="Detter C."/>
            <person name="Doggett N."/>
            <person name="Glavina T."/>
            <person name="Hawkins T."/>
            <person name="Richardson P."/>
            <person name="Lucas S."/>
            <person name="Kohara Y."/>
            <person name="Levine M."/>
            <person name="Satoh N."/>
            <person name="Rokhsar D.S."/>
        </authorList>
    </citation>
    <scope>NUCLEOTIDE SEQUENCE [LARGE SCALE GENOMIC DNA]</scope>
</reference>
<proteinExistence type="inferred from homology"/>
<dbReference type="InterPro" id="IPR000242">
    <property type="entry name" value="PTP_cat"/>
</dbReference>
<dbReference type="InterPro" id="IPR016130">
    <property type="entry name" value="Tyr_Pase_AS"/>
</dbReference>
<keyword evidence="3" id="KW-0378">Hydrolase</keyword>
<dbReference type="InterPro" id="IPR003595">
    <property type="entry name" value="Tyr_Pase_cat"/>
</dbReference>
<evidence type="ECO:0000313" key="7">
    <source>
        <dbReference type="Ensembl" id="ENSCINP00000033487.1"/>
    </source>
</evidence>
<dbReference type="GO" id="GO:0007165">
    <property type="term" value="P:signal transduction"/>
    <property type="evidence" value="ECO:0000318"/>
    <property type="project" value="GO_Central"/>
</dbReference>
<dbReference type="OMA" id="MMTSVCS"/>
<dbReference type="Pfam" id="PF00102">
    <property type="entry name" value="Y_phosphatase"/>
    <property type="match status" value="2"/>
</dbReference>
<keyword evidence="4" id="KW-0904">Protein phosphatase</keyword>
<dbReference type="GO" id="GO:0031175">
    <property type="term" value="P:neuron projection development"/>
    <property type="evidence" value="ECO:0000318"/>
    <property type="project" value="GO_Central"/>
</dbReference>
<dbReference type="Proteomes" id="UP000008144">
    <property type="component" value="Chromosome 2"/>
</dbReference>
<reference evidence="7" key="4">
    <citation type="submission" date="2025-09" db="UniProtKB">
        <authorList>
            <consortium name="Ensembl"/>
        </authorList>
    </citation>
    <scope>IDENTIFICATION</scope>
</reference>
<dbReference type="CDD" id="cd14549">
    <property type="entry name" value="R5-PTPc-1"/>
    <property type="match status" value="1"/>
</dbReference>
<dbReference type="HOGENOM" id="CLU_001645_8_0_1"/>
<dbReference type="PANTHER" id="PTHR19134">
    <property type="entry name" value="RECEPTOR-TYPE TYROSINE-PROTEIN PHOSPHATASE"/>
    <property type="match status" value="1"/>
</dbReference>
<protein>
    <recommendedName>
        <fullName evidence="2">protein-tyrosine-phosphatase</fullName>
        <ecNumber evidence="2">3.1.3.48</ecNumber>
    </recommendedName>
</protein>
<dbReference type="InterPro" id="IPR000387">
    <property type="entry name" value="Tyr_Pase_dom"/>
</dbReference>
<dbReference type="Gene3D" id="3.90.190.10">
    <property type="entry name" value="Protein tyrosine phosphatase superfamily"/>
    <property type="match status" value="2"/>
</dbReference>
<dbReference type="InterPro" id="IPR050348">
    <property type="entry name" value="Protein-Tyr_Phosphatase"/>
</dbReference>
<dbReference type="FunCoup" id="H2XV03">
    <property type="interactions" value="5"/>
</dbReference>
<dbReference type="SMART" id="SM00194">
    <property type="entry name" value="PTPc"/>
    <property type="match status" value="2"/>
</dbReference>
<dbReference type="PROSITE" id="PS00383">
    <property type="entry name" value="TYR_PHOSPHATASE_1"/>
    <property type="match status" value="1"/>
</dbReference>
<feature type="domain" description="Tyrosine specific protein phosphatases" evidence="6">
    <location>
        <begin position="218"/>
        <end position="289"/>
    </location>
</feature>
<evidence type="ECO:0000259" key="6">
    <source>
        <dbReference type="PROSITE" id="PS50056"/>
    </source>
</evidence>
<evidence type="ECO:0000256" key="1">
    <source>
        <dbReference type="ARBA" id="ARBA00009580"/>
    </source>
</evidence>
<feature type="domain" description="Tyrosine-protein phosphatase" evidence="5">
    <location>
        <begin position="25"/>
        <end position="298"/>
    </location>
</feature>
<evidence type="ECO:0000259" key="5">
    <source>
        <dbReference type="PROSITE" id="PS50055"/>
    </source>
</evidence>
<dbReference type="PROSITE" id="PS50055">
    <property type="entry name" value="TYR_PHOSPHATASE_PTP"/>
    <property type="match status" value="2"/>
</dbReference>
<dbReference type="PROSITE" id="PS50056">
    <property type="entry name" value="TYR_PHOSPHATASE_2"/>
    <property type="match status" value="1"/>
</dbReference>
<dbReference type="InParanoid" id="H2XV03"/>
<dbReference type="SUPFAM" id="SSF52799">
    <property type="entry name" value="(Phosphotyrosine protein) phosphatases II"/>
    <property type="match status" value="2"/>
</dbReference>
<dbReference type="CDD" id="cd14550">
    <property type="entry name" value="R5-PTP-2"/>
    <property type="match status" value="1"/>
</dbReference>
<evidence type="ECO:0000313" key="8">
    <source>
        <dbReference type="Proteomes" id="UP000008144"/>
    </source>
</evidence>
<dbReference type="GeneTree" id="ENSGT00940000166600"/>
<dbReference type="AlphaFoldDB" id="H2XV03"/>
<reference evidence="7" key="2">
    <citation type="journal article" date="2008" name="Genome Biol.">
        <title>Improved genome assembly and evidence-based global gene model set for the chordate Ciona intestinalis: new insight into intron and operon populations.</title>
        <authorList>
            <person name="Satou Y."/>
            <person name="Mineta K."/>
            <person name="Ogasawara M."/>
            <person name="Sasakura Y."/>
            <person name="Shoguchi E."/>
            <person name="Ueno K."/>
            <person name="Yamada L."/>
            <person name="Matsumoto J."/>
            <person name="Wasserscheid J."/>
            <person name="Dewar K."/>
            <person name="Wiley G.B."/>
            <person name="Macmil S.L."/>
            <person name="Roe B.A."/>
            <person name="Zeller R.W."/>
            <person name="Hastings K.E."/>
            <person name="Lemaire P."/>
            <person name="Lindquist E."/>
            <person name="Endo T."/>
            <person name="Hotta K."/>
            <person name="Inaba K."/>
        </authorList>
    </citation>
    <scope>NUCLEOTIDE SEQUENCE [LARGE SCALE GENOMIC DNA]</scope>
    <source>
        <strain evidence="7">wild type</strain>
    </source>
</reference>
<comment type="similarity">
    <text evidence="1">Belongs to the protein-tyrosine phosphatase family.</text>
</comment>
<dbReference type="FunFam" id="3.90.190.10:FF:000368">
    <property type="entry name" value="Uncharacterized protein"/>
    <property type="match status" value="1"/>
</dbReference>
<dbReference type="FunFam" id="3.90.190.10:FF:000088">
    <property type="entry name" value="Receptor protein-tyrosine phosphatase LAR"/>
    <property type="match status" value="1"/>
</dbReference>
<dbReference type="Ensembl" id="ENSCINT00000034589.1">
    <property type="protein sequence ID" value="ENSCINP00000033487.1"/>
    <property type="gene ID" value="ENSCING00000006783.3"/>
</dbReference>
<sequence length="625" mass="72294">MNAGIKAEDFPQYVALRHHNNDQGFIEEFEEIQNWQRPCSLRCDASVLVENTEKNRYTNIVAYDHTRVLLQANRNRHRNLHRGADYINANYVSSYTSNRAYIACQGPLPNTFNDFWRMVWENNTSTIIMITNLVEKGRRKCDQYWPQEGREQYKHIVVTLKSTEVFANYTVRSFTLKNNKLSRRNKTNKGRGGERRVMQFHYTQWPDHGTPEYLLPVLSFIRKSSTYKPPHAGPIVIHCSAGVGRTGTYIVIHSMMEMLQATGYVNVREFLRQIRLQRNHLVQTEDQYVFVHDAILEHITSGITERSLMQLAMYYQKLTNKKPEVYQNGKSGLEKQFMQVVYSRSDNLDFDFAMRSVNENKNRPGALLPVFRSRALLCNRTSAEGSDYINASFLQSYRSSHGFIITQLPLPTTKKDFWQLIWDHNCSSIVTILDNESQTENECYWPNQSRPLHCNSFNVSFGSESLVSDESECRLKCREFILEATKDDYVLAVKQFELSSWSTETPSITQLNALRHIIKLTSSKDGSTVLQDRFGSTAAAQLACWYLIHCQLDNENTVDIYQTAVLACQMRPRVFTSPAHLKFLYEASLLEMNRNVNNDETVTEKTELLIEDRSSSRQESAAQSV</sequence>
<dbReference type="InterPro" id="IPR029021">
    <property type="entry name" value="Prot-tyrosine_phosphatase-like"/>
</dbReference>
<dbReference type="STRING" id="7719.ENSCINP00000033487"/>
<evidence type="ECO:0000256" key="2">
    <source>
        <dbReference type="ARBA" id="ARBA00013064"/>
    </source>
</evidence>
<evidence type="ECO:0000256" key="4">
    <source>
        <dbReference type="ARBA" id="ARBA00022912"/>
    </source>
</evidence>
<reference evidence="7" key="3">
    <citation type="submission" date="2025-08" db="UniProtKB">
        <authorList>
            <consortium name="Ensembl"/>
        </authorList>
    </citation>
    <scope>IDENTIFICATION</scope>
</reference>
<feature type="domain" description="Tyrosine-protein phosphatase" evidence="5">
    <location>
        <begin position="333"/>
        <end position="591"/>
    </location>
</feature>
<organism evidence="7 8">
    <name type="scientific">Ciona intestinalis</name>
    <name type="common">Transparent sea squirt</name>
    <name type="synonym">Ascidia intestinalis</name>
    <dbReference type="NCBI Taxonomy" id="7719"/>
    <lineage>
        <taxon>Eukaryota</taxon>
        <taxon>Metazoa</taxon>
        <taxon>Chordata</taxon>
        <taxon>Tunicata</taxon>
        <taxon>Ascidiacea</taxon>
        <taxon>Phlebobranchia</taxon>
        <taxon>Cionidae</taxon>
        <taxon>Ciona</taxon>
    </lineage>
</organism>